<dbReference type="RefSeq" id="WP_071893624.1">
    <property type="nucleotide sequence ID" value="NZ_BAAARH010000003.1"/>
</dbReference>
<evidence type="ECO:0000313" key="3">
    <source>
        <dbReference type="Proteomes" id="UP000183530"/>
    </source>
</evidence>
<organism evidence="1 3">
    <name type="scientific">Neomicrococcus aestuarii</name>
    <dbReference type="NCBI Taxonomy" id="556325"/>
    <lineage>
        <taxon>Bacteria</taxon>
        <taxon>Bacillati</taxon>
        <taxon>Actinomycetota</taxon>
        <taxon>Actinomycetes</taxon>
        <taxon>Micrococcales</taxon>
        <taxon>Micrococcaceae</taxon>
        <taxon>Neomicrococcus</taxon>
    </lineage>
</organism>
<dbReference type="EMBL" id="CP018135">
    <property type="protein sequence ID" value="APF40145.1"/>
    <property type="molecule type" value="Genomic_DNA"/>
</dbReference>
<gene>
    <name evidence="1" type="ORF">BHE16_02900</name>
    <name evidence="2" type="ORF">HD598_000562</name>
</gene>
<proteinExistence type="predicted"/>
<dbReference type="AlphaFoldDB" id="A0A1L2ZL48"/>
<dbReference type="OrthoDB" id="3481802at2"/>
<protein>
    <submittedName>
        <fullName evidence="1">Uncharacterized protein</fullName>
    </submittedName>
</protein>
<dbReference type="Proteomes" id="UP000580797">
    <property type="component" value="Unassembled WGS sequence"/>
</dbReference>
<keyword evidence="3" id="KW-1185">Reference proteome</keyword>
<reference evidence="1 3" key="1">
    <citation type="submission" date="2016-11" db="EMBL/GenBank/DDBJ databases">
        <title>Genome sequencing of Zhihengliuella aestuarii B18 antagonistic to Plasmodiophora brassicae.</title>
        <authorList>
            <person name="Luo Y."/>
        </authorList>
    </citation>
    <scope>NUCLEOTIDE SEQUENCE [LARGE SCALE GENOMIC DNA]</scope>
    <source>
        <strain evidence="1 3">B18</strain>
    </source>
</reference>
<dbReference type="Pfam" id="PF18963">
    <property type="entry name" value="DUF5703"/>
    <property type="match status" value="1"/>
</dbReference>
<dbReference type="EMBL" id="JACHDR010000001">
    <property type="protein sequence ID" value="MBB5511875.1"/>
    <property type="molecule type" value="Genomic_DNA"/>
</dbReference>
<name>A0A1L2ZL48_9MICC</name>
<dbReference type="Proteomes" id="UP000183530">
    <property type="component" value="Chromosome"/>
</dbReference>
<evidence type="ECO:0000313" key="4">
    <source>
        <dbReference type="Proteomes" id="UP000580797"/>
    </source>
</evidence>
<reference evidence="2 4" key="2">
    <citation type="submission" date="2020-08" db="EMBL/GenBank/DDBJ databases">
        <title>Sequencing the genomes of 1000 actinobacteria strains.</title>
        <authorList>
            <person name="Klenk H.-P."/>
        </authorList>
    </citation>
    <scope>NUCLEOTIDE SEQUENCE [LARGE SCALE GENOMIC DNA]</scope>
    <source>
        <strain evidence="2 4">DSM 105783</strain>
    </source>
</reference>
<sequence length="80" mass="9813">MREISTPQTQLKRDPSKPFEYLIVTTRPEHNLADVRRQLAEYAEYGKWDLHRTRLYMGGARRYWMRRRILRVERTLPPIQ</sequence>
<accession>A0A1L2ZL48</accession>
<evidence type="ECO:0000313" key="2">
    <source>
        <dbReference type="EMBL" id="MBB5511875.1"/>
    </source>
</evidence>
<dbReference type="STRING" id="556325.BHE16_02900"/>
<dbReference type="InterPro" id="IPR043758">
    <property type="entry name" value="DUF5703"/>
</dbReference>
<dbReference type="KEGG" id="nae:BHE16_02900"/>
<evidence type="ECO:0000313" key="1">
    <source>
        <dbReference type="EMBL" id="APF40145.1"/>
    </source>
</evidence>